<dbReference type="Proteomes" id="UP001381174">
    <property type="component" value="Unassembled WGS sequence"/>
</dbReference>
<dbReference type="EMBL" id="JBBBNY010000003">
    <property type="protein sequence ID" value="MEI7036353.1"/>
    <property type="molecule type" value="Genomic_DNA"/>
</dbReference>
<sequence>MAWRNRIRGITASTAFGIFAQNTGIRVDDNQVFIDPATGFGIAGRGNADTICIGNTVIGFSDPLNGCQDAGGNIVH</sequence>
<comment type="caution">
    <text evidence="1">The sequence shown here is derived from an EMBL/GenBank/DDBJ whole genome shotgun (WGS) entry which is preliminary data.</text>
</comment>
<evidence type="ECO:0000313" key="2">
    <source>
        <dbReference type="Proteomes" id="UP001381174"/>
    </source>
</evidence>
<keyword evidence="2" id="KW-1185">Reference proteome</keyword>
<dbReference type="RefSeq" id="WP_336806971.1">
    <property type="nucleotide sequence ID" value="NZ_JBBBNY010000003.1"/>
</dbReference>
<proteinExistence type="predicted"/>
<protein>
    <submittedName>
        <fullName evidence="1">Uncharacterized protein</fullName>
    </submittedName>
</protein>
<accession>A0ABU8JAP7</accession>
<organism evidence="1 2">
    <name type="scientific">Fulvimonas yonginensis</name>
    <dbReference type="NCBI Taxonomy" id="1495200"/>
    <lineage>
        <taxon>Bacteria</taxon>
        <taxon>Pseudomonadati</taxon>
        <taxon>Pseudomonadota</taxon>
        <taxon>Gammaproteobacteria</taxon>
        <taxon>Lysobacterales</taxon>
        <taxon>Rhodanobacteraceae</taxon>
        <taxon>Fulvimonas</taxon>
    </lineage>
</organism>
<name>A0ABU8JAP7_9GAMM</name>
<reference evidence="1 2" key="1">
    <citation type="journal article" date="2014" name="Int. J. Syst. Evol. Microbiol.">
        <title>Fulvimonas yonginensis sp. nov., isolated from greenhouse soil, and emended description of the genus Fulvimonas.</title>
        <authorList>
            <person name="Ahn J.H."/>
            <person name="Kim S.J."/>
            <person name="Weon H.Y."/>
            <person name="Hong S.B."/>
            <person name="Seok S.J."/>
            <person name="Kwon S.W."/>
        </authorList>
    </citation>
    <scope>NUCLEOTIDE SEQUENCE [LARGE SCALE GENOMIC DNA]</scope>
    <source>
        <strain evidence="1 2">KACC 16952</strain>
    </source>
</reference>
<evidence type="ECO:0000313" key="1">
    <source>
        <dbReference type="EMBL" id="MEI7036353.1"/>
    </source>
</evidence>
<gene>
    <name evidence="1" type="ORF">WAT24_06245</name>
</gene>